<dbReference type="InterPro" id="IPR020471">
    <property type="entry name" value="AKR"/>
</dbReference>
<dbReference type="PANTHER" id="PTHR43364:SF1">
    <property type="entry name" value="OXIDOREDUCTASE YDHF"/>
    <property type="match status" value="1"/>
</dbReference>
<dbReference type="PRINTS" id="PR00069">
    <property type="entry name" value="ALDKETRDTASE"/>
</dbReference>
<evidence type="ECO:0000313" key="3">
    <source>
        <dbReference type="Proteomes" id="UP000095431"/>
    </source>
</evidence>
<dbReference type="InterPro" id="IPR036812">
    <property type="entry name" value="NAD(P)_OxRdtase_dom_sf"/>
</dbReference>
<dbReference type="EC" id="1.-.-.-" evidence="2"/>
<organism evidence="2 3">
    <name type="scientific">Blautia wexlerae</name>
    <dbReference type="NCBI Taxonomy" id="418240"/>
    <lineage>
        <taxon>Bacteria</taxon>
        <taxon>Bacillati</taxon>
        <taxon>Bacillota</taxon>
        <taxon>Clostridia</taxon>
        <taxon>Lachnospirales</taxon>
        <taxon>Lachnospiraceae</taxon>
        <taxon>Blautia</taxon>
    </lineage>
</organism>
<name>A0A173XIU1_9FIRM</name>
<dbReference type="PANTHER" id="PTHR43364">
    <property type="entry name" value="NADH-SPECIFIC METHYLGLYOXAL REDUCTASE-RELATED"/>
    <property type="match status" value="1"/>
</dbReference>
<dbReference type="SUPFAM" id="SSF51430">
    <property type="entry name" value="NAD(P)-linked oxidoreductase"/>
    <property type="match status" value="1"/>
</dbReference>
<dbReference type="Gene3D" id="3.20.20.100">
    <property type="entry name" value="NADP-dependent oxidoreductase domain"/>
    <property type="match status" value="1"/>
</dbReference>
<evidence type="ECO:0000313" key="2">
    <source>
        <dbReference type="EMBL" id="CUN50817.1"/>
    </source>
</evidence>
<sequence>MKYTSLNENLKFSRIIAGCMRTLDAGMDGNKLRNFVHNCMDMGIDTFDHAPVYGAGRCEKIFGDEVLRKDPELRSKIKIVTKAGIILPGQKGNKHIFYDSTKSNLLAEMDASLNRLGTDHVDLLLIHRPDVLSNPEETAEALTEIVKAGKALNVGVSNYEPAQFEALQKYLPYKLVANQMEFSVKATYNFFNGVVDNAQMNKTALMAWSPLGGGSVFKGEDEQSVRLRTVLETIAKEHQTDIDVVMYAFVLKHPAEIMPITGTMNVGRVKNAVDALELDLTYDEWYAILAASRGFDVP</sequence>
<dbReference type="CDD" id="cd19092">
    <property type="entry name" value="AKR_BsYcsN_EcYdhF-like"/>
    <property type="match status" value="1"/>
</dbReference>
<dbReference type="Proteomes" id="UP000095431">
    <property type="component" value="Unassembled WGS sequence"/>
</dbReference>
<protein>
    <submittedName>
        <fullName evidence="2">Oxidoreductase YdhF</fullName>
        <ecNumber evidence="2">1.-.-.-</ecNumber>
    </submittedName>
</protein>
<proteinExistence type="predicted"/>
<keyword evidence="2" id="KW-0560">Oxidoreductase</keyword>
<dbReference type="GO" id="GO:0005829">
    <property type="term" value="C:cytosol"/>
    <property type="evidence" value="ECO:0007669"/>
    <property type="project" value="TreeGrafter"/>
</dbReference>
<dbReference type="GO" id="GO:0016491">
    <property type="term" value="F:oxidoreductase activity"/>
    <property type="evidence" value="ECO:0007669"/>
    <property type="project" value="UniProtKB-KW"/>
</dbReference>
<reference evidence="2 3" key="1">
    <citation type="submission" date="2015-09" db="EMBL/GenBank/DDBJ databases">
        <authorList>
            <consortium name="Pathogen Informatics"/>
        </authorList>
    </citation>
    <scope>NUCLEOTIDE SEQUENCE [LARGE SCALE GENOMIC DNA]</scope>
    <source>
        <strain evidence="2 3">2789STDY5834863</strain>
    </source>
</reference>
<dbReference type="eggNOG" id="COG4989">
    <property type="taxonomic scope" value="Bacteria"/>
</dbReference>
<dbReference type="RefSeq" id="WP_055199563.1">
    <property type="nucleotide sequence ID" value="NZ_BTHH01000001.1"/>
</dbReference>
<dbReference type="AlphaFoldDB" id="A0A173XIU1"/>
<feature type="domain" description="NADP-dependent oxidoreductase" evidence="1">
    <location>
        <begin position="15"/>
        <end position="288"/>
    </location>
</feature>
<dbReference type="EMBL" id="CYZN01000002">
    <property type="protein sequence ID" value="CUN50817.1"/>
    <property type="molecule type" value="Genomic_DNA"/>
</dbReference>
<gene>
    <name evidence="2" type="primary">ydhF</name>
    <name evidence="2" type="ORF">ERS852478_00315</name>
</gene>
<dbReference type="InterPro" id="IPR023210">
    <property type="entry name" value="NADP_OxRdtase_dom"/>
</dbReference>
<dbReference type="InterPro" id="IPR050523">
    <property type="entry name" value="AKR_Detox_Biosynth"/>
</dbReference>
<dbReference type="Pfam" id="PF00248">
    <property type="entry name" value="Aldo_ket_red"/>
    <property type="match status" value="1"/>
</dbReference>
<accession>A0A173XIU1</accession>
<evidence type="ECO:0000259" key="1">
    <source>
        <dbReference type="Pfam" id="PF00248"/>
    </source>
</evidence>